<dbReference type="EMBL" id="ACKY01000066">
    <property type="protein sequence ID" value="EEV88517.1"/>
    <property type="molecule type" value="Genomic_DNA"/>
</dbReference>
<comment type="caution">
    <text evidence="1">The sequence shown here is derived from an EMBL/GenBank/DDBJ whole genome shotgun (WGS) entry which is preliminary data.</text>
</comment>
<dbReference type="HOGENOM" id="CLU_3128573_0_0_6"/>
<evidence type="ECO:0000313" key="2">
    <source>
        <dbReference type="Proteomes" id="UP000004870"/>
    </source>
</evidence>
<feature type="non-terminal residue" evidence="1">
    <location>
        <position position="1"/>
    </location>
</feature>
<sequence length="49" mass="5518">NSGDGMVAAIKLKKNDTYQSPATYRFVAKYYRHITGLFTSYERPGKTTA</sequence>
<name>C8NA38_CARH6</name>
<keyword evidence="2" id="KW-1185">Reference proteome</keyword>
<accession>C8NA38</accession>
<proteinExistence type="predicted"/>
<gene>
    <name evidence="1" type="ORF">HMPREF0198_1366</name>
</gene>
<evidence type="ECO:0000313" key="1">
    <source>
        <dbReference type="EMBL" id="EEV88517.1"/>
    </source>
</evidence>
<organism evidence="1 2">
    <name type="scientific">Cardiobacterium hominis (strain ATCC 15826 / DSM 8339 / NCTC 10426 / 6573)</name>
    <dbReference type="NCBI Taxonomy" id="638300"/>
    <lineage>
        <taxon>Bacteria</taxon>
        <taxon>Pseudomonadati</taxon>
        <taxon>Pseudomonadota</taxon>
        <taxon>Gammaproteobacteria</taxon>
        <taxon>Cardiobacteriales</taxon>
        <taxon>Cardiobacteriaceae</taxon>
        <taxon>Cardiobacterium</taxon>
    </lineage>
</organism>
<protein>
    <submittedName>
        <fullName evidence="1">Uncharacterized protein</fullName>
    </submittedName>
</protein>
<dbReference type="Proteomes" id="UP000004870">
    <property type="component" value="Unassembled WGS sequence"/>
</dbReference>
<dbReference type="AlphaFoldDB" id="C8NA38"/>
<reference evidence="1 2" key="1">
    <citation type="submission" date="2009-08" db="EMBL/GenBank/DDBJ databases">
        <authorList>
            <person name="Qin X."/>
            <person name="Bachman B."/>
            <person name="Battles P."/>
            <person name="Bell A."/>
            <person name="Bess C."/>
            <person name="Bickham C."/>
            <person name="Chaboub L."/>
            <person name="Chen D."/>
            <person name="Coyle M."/>
            <person name="Deiros D.R."/>
            <person name="Dinh H."/>
            <person name="Forbes L."/>
            <person name="Fowler G."/>
            <person name="Francisco L."/>
            <person name="Fu Q."/>
            <person name="Gubbala S."/>
            <person name="Hale W."/>
            <person name="Han Y."/>
            <person name="Hemphill L."/>
            <person name="Highlander S.K."/>
            <person name="Hirani K."/>
            <person name="Hogues M."/>
            <person name="Jackson L."/>
            <person name="Jakkamsetti A."/>
            <person name="Javaid M."/>
            <person name="Jiang H."/>
            <person name="Korchina V."/>
            <person name="Kovar C."/>
            <person name="Lara F."/>
            <person name="Lee S."/>
            <person name="Mata R."/>
            <person name="Mathew T."/>
            <person name="Moen C."/>
            <person name="Morales K."/>
            <person name="Munidasa M."/>
            <person name="Nazareth L."/>
            <person name="Ngo R."/>
            <person name="Nguyen L."/>
            <person name="Okwuonu G."/>
            <person name="Ongeri F."/>
            <person name="Patil S."/>
            <person name="Petrosino J."/>
            <person name="Pham C."/>
            <person name="Pham P."/>
            <person name="Pu L.-L."/>
            <person name="Puazo M."/>
            <person name="Raj R."/>
            <person name="Reid J."/>
            <person name="Rouhana J."/>
            <person name="Saada N."/>
            <person name="Shang Y."/>
            <person name="Simmons D."/>
            <person name="Thornton R."/>
            <person name="Warren J."/>
            <person name="Weissenberger G."/>
            <person name="Zhang J."/>
            <person name="Zhang L."/>
            <person name="Zhou C."/>
            <person name="Zhu D."/>
            <person name="Muzny D."/>
            <person name="Worley K."/>
            <person name="Gibbs R."/>
        </authorList>
    </citation>
    <scope>NUCLEOTIDE SEQUENCE [LARGE SCALE GENOMIC DNA]</scope>
    <source>
        <strain evidence="2">ATCC 15826 / DSM 8339 / NCTC 10426 / 6573</strain>
    </source>
</reference>